<evidence type="ECO:0000313" key="11">
    <source>
        <dbReference type="Proteomes" id="UP000664277"/>
    </source>
</evidence>
<dbReference type="GO" id="GO:0005524">
    <property type="term" value="F:ATP binding"/>
    <property type="evidence" value="ECO:0007669"/>
    <property type="project" value="UniProtKB-UniRule"/>
</dbReference>
<dbReference type="SMART" id="SM00220">
    <property type="entry name" value="S_TKc"/>
    <property type="match status" value="1"/>
</dbReference>
<feature type="binding site" evidence="6">
    <location>
        <position position="80"/>
    </location>
    <ligand>
        <name>ATP</name>
        <dbReference type="ChEBI" id="CHEBI:30616"/>
    </ligand>
</feature>
<feature type="region of interest" description="Disordered" evidence="7">
    <location>
        <begin position="339"/>
        <end position="368"/>
    </location>
</feature>
<evidence type="ECO:0000256" key="4">
    <source>
        <dbReference type="ARBA" id="ARBA00022777"/>
    </source>
</evidence>
<sequence length="708" mass="78932">MENAGSTSSKERLLELAKSSTFALIDGKLSEGGLRETLSTLAPGSIIDQKFEVVELLGSGGMGSVYKVKHLHLGNLVALKTFSGKEVRAAAWQRFEREAKSIASLRHPNIISVLDFGINDSKPYYTMELVVGESLAERIERKGALSERELLYVIARLADALSHSHKKGIIHRDLKPANVYIELAGDQISNLKLADFGVAGLLSRQESKKETSKKEANFSDQRLTLPGAVFGSPLYMSPEQSRGEELDGRTDIYSLACLIYECVTGVPPYAGTTAIETFILHNTAPIPSLSEYKASTPKWLDTLYLAMMAKERESRIPTMDEVLDTLEFNVGRKSKKIAAGKNKAGTLKTEEEREEETSEKQTDRRSGTNRTLPLKAVLISAALTIAIASIGGAAYYLFSKSSKPMLKSQGLPKVPVEVTKEQLEKVNQPLSRVVGQHIYFQLPSEPIGALTIQQKAVPEETRTFNCLTSDMVRIEFNDSFPDKPEQLSLFAPETFTGIAQGKGVAFDWGDEYFPYLARFKRLYAVELYNTNCTGKAIDDLNNLPKLEVLKLRSKSLKAADIKRLKRLNQLNLLSVCNIEVDRELVQRLSPLKLTAFELKEGGIDAGAIQELSRLKGLEVLDLERLSLRDKNILQALRKLPKLREMTFCDTNISNKEMLSLKTWPKPLKLILREEGLSEETLDQLRERHDVVSKTAKKKEIELLKLLSD</sequence>
<dbReference type="InterPro" id="IPR008271">
    <property type="entry name" value="Ser/Thr_kinase_AS"/>
</dbReference>
<dbReference type="PANTHER" id="PTHR43289">
    <property type="entry name" value="MITOGEN-ACTIVATED PROTEIN KINASE KINASE KINASE 20-RELATED"/>
    <property type="match status" value="1"/>
</dbReference>
<proteinExistence type="predicted"/>
<evidence type="ECO:0000256" key="1">
    <source>
        <dbReference type="ARBA" id="ARBA00012513"/>
    </source>
</evidence>
<dbReference type="PROSITE" id="PS00107">
    <property type="entry name" value="PROTEIN_KINASE_ATP"/>
    <property type="match status" value="1"/>
</dbReference>
<dbReference type="CDD" id="cd14014">
    <property type="entry name" value="STKc_PknB_like"/>
    <property type="match status" value="1"/>
</dbReference>
<keyword evidence="3 6" id="KW-0547">Nucleotide-binding</keyword>
<keyword evidence="8" id="KW-1133">Transmembrane helix</keyword>
<protein>
    <recommendedName>
        <fullName evidence="1">non-specific serine/threonine protein kinase</fullName>
        <ecNumber evidence="1">2.7.11.1</ecNumber>
    </recommendedName>
</protein>
<dbReference type="InterPro" id="IPR032675">
    <property type="entry name" value="LRR_dom_sf"/>
</dbReference>
<evidence type="ECO:0000256" key="8">
    <source>
        <dbReference type="SAM" id="Phobius"/>
    </source>
</evidence>
<gene>
    <name evidence="10" type="ORF">J0M35_02330</name>
</gene>
<dbReference type="PROSITE" id="PS50011">
    <property type="entry name" value="PROTEIN_KINASE_DOM"/>
    <property type="match status" value="1"/>
</dbReference>
<dbReference type="Gene3D" id="3.80.10.10">
    <property type="entry name" value="Ribonuclease Inhibitor"/>
    <property type="match status" value="1"/>
</dbReference>
<dbReference type="AlphaFoldDB" id="A0A8J7PAU2"/>
<evidence type="ECO:0000256" key="3">
    <source>
        <dbReference type="ARBA" id="ARBA00022741"/>
    </source>
</evidence>
<feature type="domain" description="Protein kinase" evidence="9">
    <location>
        <begin position="51"/>
        <end position="329"/>
    </location>
</feature>
<comment type="caution">
    <text evidence="10">The sequence shown here is derived from an EMBL/GenBank/DDBJ whole genome shotgun (WGS) entry which is preliminary data.</text>
</comment>
<dbReference type="GO" id="GO:0004674">
    <property type="term" value="F:protein serine/threonine kinase activity"/>
    <property type="evidence" value="ECO:0007669"/>
    <property type="project" value="UniProtKB-KW"/>
</dbReference>
<keyword evidence="8" id="KW-0472">Membrane</keyword>
<evidence type="ECO:0000256" key="2">
    <source>
        <dbReference type="ARBA" id="ARBA00022679"/>
    </source>
</evidence>
<name>A0A8J7PAU2_9BACT</name>
<dbReference type="EC" id="2.7.11.1" evidence="1"/>
<evidence type="ECO:0000256" key="6">
    <source>
        <dbReference type="PROSITE-ProRule" id="PRU10141"/>
    </source>
</evidence>
<reference evidence="10" key="1">
    <citation type="submission" date="2021-02" db="EMBL/GenBank/DDBJ databases">
        <title>Genome-Resolved Metagenomics of a Microbial Community Performing Photosynthetic Biological Nutrient Removal.</title>
        <authorList>
            <person name="Mcdaniel E.A."/>
        </authorList>
    </citation>
    <scope>NUCLEOTIDE SEQUENCE</scope>
    <source>
        <strain evidence="10">UWPOB_OBS1</strain>
    </source>
</reference>
<keyword evidence="8" id="KW-0812">Transmembrane</keyword>
<dbReference type="InterPro" id="IPR000719">
    <property type="entry name" value="Prot_kinase_dom"/>
</dbReference>
<dbReference type="InterPro" id="IPR011009">
    <property type="entry name" value="Kinase-like_dom_sf"/>
</dbReference>
<evidence type="ECO:0000259" key="9">
    <source>
        <dbReference type="PROSITE" id="PS50011"/>
    </source>
</evidence>
<dbReference type="Gene3D" id="1.10.510.10">
    <property type="entry name" value="Transferase(Phosphotransferase) domain 1"/>
    <property type="match status" value="1"/>
</dbReference>
<dbReference type="Gene3D" id="3.30.200.20">
    <property type="entry name" value="Phosphorylase Kinase, domain 1"/>
    <property type="match status" value="1"/>
</dbReference>
<dbReference type="PANTHER" id="PTHR43289:SF6">
    <property type="entry name" value="SERINE_THREONINE-PROTEIN KINASE NEKL-3"/>
    <property type="match status" value="1"/>
</dbReference>
<dbReference type="Proteomes" id="UP000664277">
    <property type="component" value="Unassembled WGS sequence"/>
</dbReference>
<evidence type="ECO:0000313" key="10">
    <source>
        <dbReference type="EMBL" id="MBN8659171.1"/>
    </source>
</evidence>
<accession>A0A8J7PAU2</accession>
<keyword evidence="2" id="KW-0808">Transferase</keyword>
<dbReference type="InterPro" id="IPR017441">
    <property type="entry name" value="Protein_kinase_ATP_BS"/>
</dbReference>
<dbReference type="SUPFAM" id="SSF52047">
    <property type="entry name" value="RNI-like"/>
    <property type="match status" value="1"/>
</dbReference>
<dbReference type="Pfam" id="PF00069">
    <property type="entry name" value="Pkinase"/>
    <property type="match status" value="1"/>
</dbReference>
<dbReference type="SUPFAM" id="SSF56112">
    <property type="entry name" value="Protein kinase-like (PK-like)"/>
    <property type="match status" value="1"/>
</dbReference>
<keyword evidence="4 10" id="KW-0418">Kinase</keyword>
<feature type="transmembrane region" description="Helical" evidence="8">
    <location>
        <begin position="376"/>
        <end position="398"/>
    </location>
</feature>
<organism evidence="10 11">
    <name type="scientific">Candidatus Obscuribacter phosphatis</name>
    <dbReference type="NCBI Taxonomy" id="1906157"/>
    <lineage>
        <taxon>Bacteria</taxon>
        <taxon>Bacillati</taxon>
        <taxon>Candidatus Melainabacteria</taxon>
        <taxon>Candidatus Obscuribacterales</taxon>
        <taxon>Candidatus Obscuribacteraceae</taxon>
        <taxon>Candidatus Obscuribacter</taxon>
    </lineage>
</organism>
<dbReference type="EMBL" id="JAFLCK010000002">
    <property type="protein sequence ID" value="MBN8659171.1"/>
    <property type="molecule type" value="Genomic_DNA"/>
</dbReference>
<evidence type="ECO:0000256" key="7">
    <source>
        <dbReference type="SAM" id="MobiDB-lite"/>
    </source>
</evidence>
<evidence type="ECO:0000256" key="5">
    <source>
        <dbReference type="ARBA" id="ARBA00022840"/>
    </source>
</evidence>
<dbReference type="PROSITE" id="PS00108">
    <property type="entry name" value="PROTEIN_KINASE_ST"/>
    <property type="match status" value="1"/>
</dbReference>
<keyword evidence="10" id="KW-0723">Serine/threonine-protein kinase</keyword>
<keyword evidence="5 6" id="KW-0067">ATP-binding</keyword>